<evidence type="ECO:0000313" key="1">
    <source>
        <dbReference type="EMBL" id="CYV48215.1"/>
    </source>
</evidence>
<gene>
    <name evidence="1" type="ORF">ERS132444_00412</name>
</gene>
<dbReference type="PANTHER" id="PTHR47894">
    <property type="entry name" value="HTH-TYPE TRANSCRIPTIONAL REGULATOR GADX"/>
    <property type="match status" value="1"/>
</dbReference>
<evidence type="ECO:0000313" key="2">
    <source>
        <dbReference type="Proteomes" id="UP000074825"/>
    </source>
</evidence>
<accession>A0A0Z8KG55</accession>
<dbReference type="PANTHER" id="PTHR47894:SF4">
    <property type="entry name" value="HTH-TYPE TRANSCRIPTIONAL REGULATOR GADX"/>
    <property type="match status" value="1"/>
</dbReference>
<dbReference type="SUPFAM" id="SSF46689">
    <property type="entry name" value="Homeodomain-like"/>
    <property type="match status" value="1"/>
</dbReference>
<dbReference type="GO" id="GO:0003700">
    <property type="term" value="F:DNA-binding transcription factor activity"/>
    <property type="evidence" value="ECO:0007669"/>
    <property type="project" value="InterPro"/>
</dbReference>
<reference evidence="1 2" key="1">
    <citation type="submission" date="2016-02" db="EMBL/GenBank/DDBJ databases">
        <authorList>
            <consortium name="Pathogen Informatics"/>
        </authorList>
    </citation>
    <scope>NUCLEOTIDE SEQUENCE [LARGE SCALE GENOMIC DNA]</scope>
    <source>
        <strain evidence="1 2">LSS82</strain>
    </source>
</reference>
<dbReference type="InterPro" id="IPR018060">
    <property type="entry name" value="HTH_AraC"/>
</dbReference>
<dbReference type="Gene3D" id="1.10.10.60">
    <property type="entry name" value="Homeodomain-like"/>
    <property type="match status" value="1"/>
</dbReference>
<dbReference type="InterPro" id="IPR009057">
    <property type="entry name" value="Homeodomain-like_sf"/>
</dbReference>
<proteinExistence type="predicted"/>
<dbReference type="PROSITE" id="PS01124">
    <property type="entry name" value="HTH_ARAC_FAMILY_2"/>
    <property type="match status" value="1"/>
</dbReference>
<dbReference type="EMBL" id="FIIF01000002">
    <property type="protein sequence ID" value="CYV48215.1"/>
    <property type="molecule type" value="Genomic_DNA"/>
</dbReference>
<dbReference type="SMART" id="SM00342">
    <property type="entry name" value="HTH_ARAC"/>
    <property type="match status" value="1"/>
</dbReference>
<sequence>MAKLFFLSDFDFFLVEDIAHRLGVSMRLLQRNLLVENTSFKQELQAVQKAMTFSYLKMKLPAEMISSLIGYIEVNAFSRAFKKWIGMTMTDYKKCNRKQSAINKDSENYKHEKRGWDKSPGLLSFFQ</sequence>
<dbReference type="RefSeq" id="WP_024386019.1">
    <property type="nucleotide sequence ID" value="NZ_CEDB01000031.1"/>
</dbReference>
<protein>
    <submittedName>
        <fullName evidence="1">AraC family transcriptional regulator</fullName>
    </submittedName>
</protein>
<dbReference type="GO" id="GO:0005829">
    <property type="term" value="C:cytosol"/>
    <property type="evidence" value="ECO:0007669"/>
    <property type="project" value="TreeGrafter"/>
</dbReference>
<organism evidence="1 2">
    <name type="scientific">Streptococcus suis</name>
    <dbReference type="NCBI Taxonomy" id="1307"/>
    <lineage>
        <taxon>Bacteria</taxon>
        <taxon>Bacillati</taxon>
        <taxon>Bacillota</taxon>
        <taxon>Bacilli</taxon>
        <taxon>Lactobacillales</taxon>
        <taxon>Streptococcaceae</taxon>
        <taxon>Streptococcus</taxon>
    </lineage>
</organism>
<dbReference type="GO" id="GO:0000976">
    <property type="term" value="F:transcription cis-regulatory region binding"/>
    <property type="evidence" value="ECO:0007669"/>
    <property type="project" value="TreeGrafter"/>
</dbReference>
<dbReference type="Proteomes" id="UP000074825">
    <property type="component" value="Unassembled WGS sequence"/>
</dbReference>
<name>A0A0Z8KG55_STRSU</name>
<dbReference type="AlphaFoldDB" id="A0A0Z8KG55"/>